<evidence type="ECO:0000256" key="3">
    <source>
        <dbReference type="SAM" id="MobiDB-lite"/>
    </source>
</evidence>
<dbReference type="CDD" id="cd12411">
    <property type="entry name" value="RRM_ist3_like"/>
    <property type="match status" value="1"/>
</dbReference>
<dbReference type="AlphaFoldDB" id="F4RIL1"/>
<dbReference type="GO" id="GO:0005686">
    <property type="term" value="C:U2 snRNP"/>
    <property type="evidence" value="ECO:0007669"/>
    <property type="project" value="EnsemblFungi"/>
</dbReference>
<dbReference type="GO" id="GO:0000349">
    <property type="term" value="P:generation of catalytic spliceosome for first transesterification step"/>
    <property type="evidence" value="ECO:0007669"/>
    <property type="project" value="EnsemblFungi"/>
</dbReference>
<dbReference type="InterPro" id="IPR051847">
    <property type="entry name" value="RNA_proc/Spliceosome_comp"/>
</dbReference>
<evidence type="ECO:0000313" key="6">
    <source>
        <dbReference type="Proteomes" id="UP000001072"/>
    </source>
</evidence>
<dbReference type="GeneID" id="18928092"/>
<organism evidence="6">
    <name type="scientific">Melampsora larici-populina (strain 98AG31 / pathotype 3-4-7)</name>
    <name type="common">Poplar leaf rust fungus</name>
    <dbReference type="NCBI Taxonomy" id="747676"/>
    <lineage>
        <taxon>Eukaryota</taxon>
        <taxon>Fungi</taxon>
        <taxon>Dikarya</taxon>
        <taxon>Basidiomycota</taxon>
        <taxon>Pucciniomycotina</taxon>
        <taxon>Pucciniomycetes</taxon>
        <taxon>Pucciniales</taxon>
        <taxon>Melampsoraceae</taxon>
        <taxon>Melampsora</taxon>
    </lineage>
</organism>
<accession>F4RIL1</accession>
<name>F4RIL1_MELLP</name>
<dbReference type="GO" id="GO:0000245">
    <property type="term" value="P:spliceosomal complex assembly"/>
    <property type="evidence" value="ECO:0007669"/>
    <property type="project" value="EnsemblFungi"/>
</dbReference>
<evidence type="ECO:0000313" key="5">
    <source>
        <dbReference type="EMBL" id="EGG07816.1"/>
    </source>
</evidence>
<dbReference type="VEuPathDB" id="FungiDB:MELLADRAFT_43078"/>
<keyword evidence="1 2" id="KW-0694">RNA-binding</keyword>
<proteinExistence type="predicted"/>
<dbReference type="Pfam" id="PF00076">
    <property type="entry name" value="RRM_1"/>
    <property type="match status" value="2"/>
</dbReference>
<feature type="non-terminal residue" evidence="5">
    <location>
        <position position="133"/>
    </location>
</feature>
<dbReference type="PANTHER" id="PTHR45880:SF1">
    <property type="entry name" value="RNA-BINDING MOTIF PROTEIN, X-LINKED 2"/>
    <property type="match status" value="1"/>
</dbReference>
<dbReference type="SUPFAM" id="SSF54928">
    <property type="entry name" value="RNA-binding domain, RBD"/>
    <property type="match status" value="1"/>
</dbReference>
<dbReference type="InterPro" id="IPR000504">
    <property type="entry name" value="RRM_dom"/>
</dbReference>
<dbReference type="GO" id="GO:0000384">
    <property type="term" value="F:first spliceosomal transesterification activity"/>
    <property type="evidence" value="ECO:0007669"/>
    <property type="project" value="EnsemblFungi"/>
</dbReference>
<dbReference type="KEGG" id="mlr:MELLADRAFT_43078"/>
<dbReference type="GO" id="GO:0000974">
    <property type="term" value="C:Prp19 complex"/>
    <property type="evidence" value="ECO:0007669"/>
    <property type="project" value="EnsemblFungi"/>
</dbReference>
<dbReference type="eggNOG" id="KOG0126">
    <property type="taxonomic scope" value="Eukaryota"/>
</dbReference>
<dbReference type="InterPro" id="IPR012677">
    <property type="entry name" value="Nucleotide-bd_a/b_plait_sf"/>
</dbReference>
<dbReference type="InParanoid" id="F4RIL1"/>
<dbReference type="GO" id="GO:0003723">
    <property type="term" value="F:RNA binding"/>
    <property type="evidence" value="ECO:0007669"/>
    <property type="project" value="UniProtKB-UniRule"/>
</dbReference>
<dbReference type="GO" id="GO:0070274">
    <property type="term" value="C:RES complex"/>
    <property type="evidence" value="ECO:0007669"/>
    <property type="project" value="EnsemblFungi"/>
</dbReference>
<dbReference type="FunCoup" id="F4RIL1">
    <property type="interactions" value="138"/>
</dbReference>
<dbReference type="PROSITE" id="PS50102">
    <property type="entry name" value="RRM"/>
    <property type="match status" value="1"/>
</dbReference>
<dbReference type="PANTHER" id="PTHR45880">
    <property type="entry name" value="RNA-BINDING MOTIF PROTEIN, X-LINKED 2"/>
    <property type="match status" value="1"/>
</dbReference>
<protein>
    <recommendedName>
        <fullName evidence="4">RRM domain-containing protein</fullName>
    </recommendedName>
</protein>
<dbReference type="RefSeq" id="XP_007409148.1">
    <property type="nucleotide sequence ID" value="XM_007409086.1"/>
</dbReference>
<dbReference type="GO" id="GO:0006406">
    <property type="term" value="P:mRNA export from nucleus"/>
    <property type="evidence" value="ECO:0007669"/>
    <property type="project" value="EnsemblFungi"/>
</dbReference>
<keyword evidence="6" id="KW-1185">Reference proteome</keyword>
<reference evidence="6" key="1">
    <citation type="journal article" date="2011" name="Proc. Natl. Acad. Sci. U.S.A.">
        <title>Obligate biotrophy features unraveled by the genomic analysis of rust fungi.</title>
        <authorList>
            <person name="Duplessis S."/>
            <person name="Cuomo C.A."/>
            <person name="Lin Y.-C."/>
            <person name="Aerts A."/>
            <person name="Tisserant E."/>
            <person name="Veneault-Fourrey C."/>
            <person name="Joly D.L."/>
            <person name="Hacquard S."/>
            <person name="Amselem J."/>
            <person name="Cantarel B.L."/>
            <person name="Chiu R."/>
            <person name="Coutinho P.M."/>
            <person name="Feau N."/>
            <person name="Field M."/>
            <person name="Frey P."/>
            <person name="Gelhaye E."/>
            <person name="Goldberg J."/>
            <person name="Grabherr M.G."/>
            <person name="Kodira C.D."/>
            <person name="Kohler A."/>
            <person name="Kuees U."/>
            <person name="Lindquist E.A."/>
            <person name="Lucas S.M."/>
            <person name="Mago R."/>
            <person name="Mauceli E."/>
            <person name="Morin E."/>
            <person name="Murat C."/>
            <person name="Pangilinan J.L."/>
            <person name="Park R."/>
            <person name="Pearson M."/>
            <person name="Quesneville H."/>
            <person name="Rouhier N."/>
            <person name="Sakthikumar S."/>
            <person name="Salamov A.A."/>
            <person name="Schmutz J."/>
            <person name="Selles B."/>
            <person name="Shapiro H."/>
            <person name="Tanguay P."/>
            <person name="Tuskan G.A."/>
            <person name="Henrissat B."/>
            <person name="Van de Peer Y."/>
            <person name="Rouze P."/>
            <person name="Ellis J.G."/>
            <person name="Dodds P.N."/>
            <person name="Schein J.E."/>
            <person name="Zhong S."/>
            <person name="Hamelin R.C."/>
            <person name="Grigoriev I.V."/>
            <person name="Szabo L.J."/>
            <person name="Martin F."/>
        </authorList>
    </citation>
    <scope>NUCLEOTIDE SEQUENCE [LARGE SCALE GENOMIC DNA]</scope>
    <source>
        <strain evidence="6">98AG31 / pathotype 3-4-7</strain>
    </source>
</reference>
<dbReference type="EMBL" id="GL883103">
    <property type="protein sequence ID" value="EGG07816.1"/>
    <property type="molecule type" value="Genomic_DNA"/>
</dbReference>
<dbReference type="GO" id="GO:0071011">
    <property type="term" value="C:precatalytic spliceosome"/>
    <property type="evidence" value="ECO:0007669"/>
    <property type="project" value="TreeGrafter"/>
</dbReference>
<evidence type="ECO:0000259" key="4">
    <source>
        <dbReference type="PROSITE" id="PS50102"/>
    </source>
</evidence>
<evidence type="ECO:0000256" key="2">
    <source>
        <dbReference type="PROSITE-ProRule" id="PRU00176"/>
    </source>
</evidence>
<dbReference type="InterPro" id="IPR045844">
    <property type="entry name" value="RRM_Ist3-like"/>
</dbReference>
<feature type="region of interest" description="Disordered" evidence="3">
    <location>
        <begin position="59"/>
        <end position="87"/>
    </location>
</feature>
<dbReference type="InterPro" id="IPR035979">
    <property type="entry name" value="RBD_domain_sf"/>
</dbReference>
<dbReference type="GO" id="GO:0071013">
    <property type="term" value="C:catalytic step 2 spliceosome"/>
    <property type="evidence" value="ECO:0007669"/>
    <property type="project" value="TreeGrafter"/>
</dbReference>
<gene>
    <name evidence="5" type="ORF">MELLADRAFT_43078</name>
</gene>
<dbReference type="OrthoDB" id="2573941at2759"/>
<evidence type="ECO:0000256" key="1">
    <source>
        <dbReference type="ARBA" id="ARBA00022884"/>
    </source>
</evidence>
<dbReference type="HOGENOM" id="CLU_045495_5_2_1"/>
<feature type="non-terminal residue" evidence="5">
    <location>
        <position position="1"/>
    </location>
</feature>
<sequence>MNNIRATKAINEKELALGIQASWHDDYKDSAYIYIGGLDTGLTEGDVITIFSQYGEPVDINMPKAKPEQTKNESGNPEEAKSQVKTKAGPVKSRGFCFLMYENQLSTNLAVDNLNGAIVLGRTLRVDHCKNYK</sequence>
<dbReference type="GO" id="GO:0051237">
    <property type="term" value="P:maintenance of RNA location"/>
    <property type="evidence" value="ECO:0007669"/>
    <property type="project" value="EnsemblFungi"/>
</dbReference>
<dbReference type="SMART" id="SM00360">
    <property type="entry name" value="RRM"/>
    <property type="match status" value="1"/>
</dbReference>
<dbReference type="Proteomes" id="UP000001072">
    <property type="component" value="Unassembled WGS sequence"/>
</dbReference>
<dbReference type="Gene3D" id="3.30.70.330">
    <property type="match status" value="1"/>
</dbReference>
<feature type="domain" description="RRM" evidence="4">
    <location>
        <begin position="31"/>
        <end position="131"/>
    </location>
</feature>
<dbReference type="STRING" id="747676.F4RIL1"/>